<feature type="transmembrane region" description="Helical" evidence="1">
    <location>
        <begin position="46"/>
        <end position="64"/>
    </location>
</feature>
<dbReference type="SMART" id="SM00014">
    <property type="entry name" value="acidPPc"/>
    <property type="match status" value="1"/>
</dbReference>
<accession>A0A4V2EZM1</accession>
<keyword evidence="1" id="KW-0472">Membrane</keyword>
<organism evidence="3 4">
    <name type="scientific">Pseudobacter ginsenosidimutans</name>
    <dbReference type="NCBI Taxonomy" id="661488"/>
    <lineage>
        <taxon>Bacteria</taxon>
        <taxon>Pseudomonadati</taxon>
        <taxon>Bacteroidota</taxon>
        <taxon>Chitinophagia</taxon>
        <taxon>Chitinophagales</taxon>
        <taxon>Chitinophagaceae</taxon>
        <taxon>Pseudobacter</taxon>
    </lineage>
</organism>
<keyword evidence="1" id="KW-0812">Transmembrane</keyword>
<dbReference type="OrthoDB" id="9789113at2"/>
<keyword evidence="4" id="KW-1185">Reference proteome</keyword>
<sequence length="203" mass="23587">MIFDPGKLTLTFWQLIQPVDTWLITHINQNWGNKFLDTVLPYMRETFFWIPLYLFLLLFVTMNFKVKGWWWFAGAIITAALADLLSSQIIKQTVMRTRPCQDMEVAPLLRFFISYCPRSSSFTSSHATSHFAQAMFFFLTLRPVIGKIAWFFFFWASIIGYTQIYVGVHYPFDVFCGSLLGCGIGYMTGKMYNKQIGPLSLDK</sequence>
<feature type="transmembrane region" description="Helical" evidence="1">
    <location>
        <begin position="70"/>
        <end position="90"/>
    </location>
</feature>
<dbReference type="Proteomes" id="UP000293874">
    <property type="component" value="Unassembled WGS sequence"/>
</dbReference>
<dbReference type="EMBL" id="SGXA01000004">
    <property type="protein sequence ID" value="RZS66970.1"/>
    <property type="molecule type" value="Genomic_DNA"/>
</dbReference>
<dbReference type="AlphaFoldDB" id="A0A4V2EZM1"/>
<dbReference type="SUPFAM" id="SSF48317">
    <property type="entry name" value="Acid phosphatase/Vanadium-dependent haloperoxidase"/>
    <property type="match status" value="1"/>
</dbReference>
<dbReference type="Pfam" id="PF01569">
    <property type="entry name" value="PAP2"/>
    <property type="match status" value="1"/>
</dbReference>
<dbReference type="RefSeq" id="WP_130543861.1">
    <property type="nucleotide sequence ID" value="NZ_CP042431.1"/>
</dbReference>
<gene>
    <name evidence="3" type="ORF">EV199_5354</name>
</gene>
<dbReference type="PANTHER" id="PTHR14969:SF13">
    <property type="entry name" value="AT30094P"/>
    <property type="match status" value="1"/>
</dbReference>
<dbReference type="Gene3D" id="1.20.144.10">
    <property type="entry name" value="Phosphatidic acid phosphatase type 2/haloperoxidase"/>
    <property type="match status" value="1"/>
</dbReference>
<reference evidence="3 4" key="1">
    <citation type="submission" date="2019-02" db="EMBL/GenBank/DDBJ databases">
        <title>Genomic Encyclopedia of Type Strains, Phase IV (KMG-IV): sequencing the most valuable type-strain genomes for metagenomic binning, comparative biology and taxonomic classification.</title>
        <authorList>
            <person name="Goeker M."/>
        </authorList>
    </citation>
    <scope>NUCLEOTIDE SEQUENCE [LARGE SCALE GENOMIC DNA]</scope>
    <source>
        <strain evidence="3 4">DSM 18116</strain>
    </source>
</reference>
<dbReference type="InterPro" id="IPR000326">
    <property type="entry name" value="PAP2/HPO"/>
</dbReference>
<evidence type="ECO:0000313" key="4">
    <source>
        <dbReference type="Proteomes" id="UP000293874"/>
    </source>
</evidence>
<feature type="transmembrane region" description="Helical" evidence="1">
    <location>
        <begin position="144"/>
        <end position="164"/>
    </location>
</feature>
<comment type="caution">
    <text evidence="3">The sequence shown here is derived from an EMBL/GenBank/DDBJ whole genome shotgun (WGS) entry which is preliminary data.</text>
</comment>
<evidence type="ECO:0000256" key="1">
    <source>
        <dbReference type="SAM" id="Phobius"/>
    </source>
</evidence>
<evidence type="ECO:0000313" key="3">
    <source>
        <dbReference type="EMBL" id="RZS66970.1"/>
    </source>
</evidence>
<feature type="transmembrane region" description="Helical" evidence="1">
    <location>
        <begin position="170"/>
        <end position="189"/>
    </location>
</feature>
<feature type="domain" description="Phosphatidic acid phosphatase type 2/haloperoxidase" evidence="2">
    <location>
        <begin position="72"/>
        <end position="189"/>
    </location>
</feature>
<dbReference type="PANTHER" id="PTHR14969">
    <property type="entry name" value="SPHINGOSINE-1-PHOSPHATE PHOSPHOHYDROLASE"/>
    <property type="match status" value="1"/>
</dbReference>
<protein>
    <submittedName>
        <fullName evidence="3">Undecaprenyl-diphosphatase</fullName>
    </submittedName>
</protein>
<dbReference type="InterPro" id="IPR036938">
    <property type="entry name" value="PAP2/HPO_sf"/>
</dbReference>
<keyword evidence="1" id="KW-1133">Transmembrane helix</keyword>
<proteinExistence type="predicted"/>
<dbReference type="GO" id="GO:0042392">
    <property type="term" value="F:sphingosine-1-phosphate phosphatase activity"/>
    <property type="evidence" value="ECO:0007669"/>
    <property type="project" value="TreeGrafter"/>
</dbReference>
<name>A0A4V2EZM1_9BACT</name>
<evidence type="ECO:0000259" key="2">
    <source>
        <dbReference type="SMART" id="SM00014"/>
    </source>
</evidence>